<dbReference type="Proteomes" id="UP000030129">
    <property type="component" value="Unassembled WGS sequence"/>
</dbReference>
<accession>A0A0A2LNI0</accession>
<proteinExistence type="predicted"/>
<comment type="caution">
    <text evidence="1">The sequence shown here is derived from an EMBL/GenBank/DDBJ whole genome shotgun (WGS) entry which is preliminary data.</text>
</comment>
<reference evidence="1 2" key="1">
    <citation type="submission" date="2013-09" db="EMBL/GenBank/DDBJ databases">
        <authorList>
            <person name="Zeng Z."/>
            <person name="Chen C."/>
        </authorList>
    </citation>
    <scope>NUCLEOTIDE SEQUENCE [LARGE SCALE GENOMIC DNA]</scope>
    <source>
        <strain evidence="1 2">F44-8</strain>
    </source>
</reference>
<organism evidence="1 2">
    <name type="scientific">Flavobacterium beibuense F44-8</name>
    <dbReference type="NCBI Taxonomy" id="1406840"/>
    <lineage>
        <taxon>Bacteria</taxon>
        <taxon>Pseudomonadati</taxon>
        <taxon>Bacteroidota</taxon>
        <taxon>Flavobacteriia</taxon>
        <taxon>Flavobacteriales</taxon>
        <taxon>Flavobacteriaceae</taxon>
        <taxon>Flavobacterium</taxon>
    </lineage>
</organism>
<gene>
    <name evidence="1" type="ORF">Q763_09390</name>
</gene>
<keyword evidence="2" id="KW-1185">Reference proteome</keyword>
<dbReference type="AlphaFoldDB" id="A0A0A2LNI0"/>
<dbReference type="EMBL" id="JRLV01000009">
    <property type="protein sequence ID" value="KGO80743.1"/>
    <property type="molecule type" value="Genomic_DNA"/>
</dbReference>
<name>A0A0A2LNI0_9FLAO</name>
<evidence type="ECO:0000313" key="1">
    <source>
        <dbReference type="EMBL" id="KGO80743.1"/>
    </source>
</evidence>
<sequence length="79" mass="8847">MANIVTNISINSSVAETLLIEVEATRQNDSTKNENAVLNFMDIYPSKMLFNISILKTQPIKTAIARIKTSRLPIVTKRI</sequence>
<protein>
    <submittedName>
        <fullName evidence="1">Uncharacterized protein</fullName>
    </submittedName>
</protein>
<evidence type="ECO:0000313" key="2">
    <source>
        <dbReference type="Proteomes" id="UP000030129"/>
    </source>
</evidence>
<dbReference type="RefSeq" id="WP_035133498.1">
    <property type="nucleotide sequence ID" value="NZ_JRLV01000009.1"/>
</dbReference>